<comment type="caution">
    <text evidence="2">The sequence shown here is derived from an EMBL/GenBank/DDBJ whole genome shotgun (WGS) entry which is preliminary data.</text>
</comment>
<dbReference type="PANTHER" id="PTHR34219:SF9">
    <property type="entry name" value="IRON-REGULATED INNER MEMBRANE PROTEIN"/>
    <property type="match status" value="1"/>
</dbReference>
<feature type="transmembrane region" description="Helical" evidence="1">
    <location>
        <begin position="480"/>
        <end position="501"/>
    </location>
</feature>
<keyword evidence="1" id="KW-1133">Transmembrane helix</keyword>
<feature type="transmembrane region" description="Helical" evidence="1">
    <location>
        <begin position="186"/>
        <end position="216"/>
    </location>
</feature>
<dbReference type="PANTHER" id="PTHR34219">
    <property type="entry name" value="IRON-REGULATED INNER MEMBRANE PROTEIN-RELATED"/>
    <property type="match status" value="1"/>
</dbReference>
<name>A0ABT9SWE0_9GAMM</name>
<feature type="transmembrane region" description="Helical" evidence="1">
    <location>
        <begin position="139"/>
        <end position="165"/>
    </location>
</feature>
<protein>
    <submittedName>
        <fullName evidence="2">Iron-regulated membrane protein</fullName>
    </submittedName>
</protein>
<feature type="transmembrane region" description="Helical" evidence="1">
    <location>
        <begin position="388"/>
        <end position="413"/>
    </location>
</feature>
<keyword evidence="3" id="KW-1185">Reference proteome</keyword>
<dbReference type="Proteomes" id="UP001237737">
    <property type="component" value="Unassembled WGS sequence"/>
</dbReference>
<dbReference type="Pfam" id="PF03929">
    <property type="entry name" value="PepSY_TM"/>
    <property type="match status" value="1"/>
</dbReference>
<feature type="transmembrane region" description="Helical" evidence="1">
    <location>
        <begin position="346"/>
        <end position="367"/>
    </location>
</feature>
<organism evidence="2 3">
    <name type="scientific">Luteibacter jiangsuensis</name>
    <dbReference type="NCBI Taxonomy" id="637577"/>
    <lineage>
        <taxon>Bacteria</taxon>
        <taxon>Pseudomonadati</taxon>
        <taxon>Pseudomonadota</taxon>
        <taxon>Gammaproteobacteria</taxon>
        <taxon>Lysobacterales</taxon>
        <taxon>Rhodanobacteraceae</taxon>
        <taxon>Luteibacter</taxon>
    </lineage>
</organism>
<evidence type="ECO:0000313" key="3">
    <source>
        <dbReference type="Proteomes" id="UP001237737"/>
    </source>
</evidence>
<accession>A0ABT9SWE0</accession>
<evidence type="ECO:0000256" key="1">
    <source>
        <dbReference type="SAM" id="Phobius"/>
    </source>
</evidence>
<reference evidence="2 3" key="1">
    <citation type="submission" date="2023-07" db="EMBL/GenBank/DDBJ databases">
        <title>Sorghum-associated microbial communities from plants grown in Nebraska, USA.</title>
        <authorList>
            <person name="Schachtman D."/>
        </authorList>
    </citation>
    <scope>NUCLEOTIDE SEQUENCE [LARGE SCALE GENOMIC DNA]</scope>
    <source>
        <strain evidence="2 3">CC60</strain>
    </source>
</reference>
<feature type="transmembrane region" description="Helical" evidence="1">
    <location>
        <begin position="419"/>
        <end position="438"/>
    </location>
</feature>
<evidence type="ECO:0000313" key="2">
    <source>
        <dbReference type="EMBL" id="MDQ0009319.1"/>
    </source>
</evidence>
<gene>
    <name evidence="2" type="ORF">J2T07_001496</name>
</gene>
<feature type="transmembrane region" description="Helical" evidence="1">
    <location>
        <begin position="445"/>
        <end position="468"/>
    </location>
</feature>
<feature type="transmembrane region" description="Helical" evidence="1">
    <location>
        <begin position="12"/>
        <end position="36"/>
    </location>
</feature>
<keyword evidence="1" id="KW-0472">Membrane</keyword>
<dbReference type="RefSeq" id="WP_306848634.1">
    <property type="nucleotide sequence ID" value="NZ_JAUSSK010000002.1"/>
</dbReference>
<keyword evidence="1" id="KW-0812">Transmembrane</keyword>
<proteinExistence type="predicted"/>
<dbReference type="InterPro" id="IPR005625">
    <property type="entry name" value="PepSY-ass_TM"/>
</dbReference>
<dbReference type="EMBL" id="JAUSSK010000002">
    <property type="protein sequence ID" value="MDQ0009319.1"/>
    <property type="molecule type" value="Genomic_DNA"/>
</dbReference>
<sequence length="533" mass="57877">MKASTLRTFTTVHTWTGLLAGFALFIAFYAGALTMFHEEIDAWAVPRTEMDRADTMDRAHAMLADIVAKHPAAREQIGVTYPADHPSHEVAAYWMEKNGEWQTQSLGETAPRDSEDHEHGLADFVYELHYDLGIPVVGIYLMGIVSVIYGLALLTGLLIHLPNLVRELFALRPGHNLKRLWQDAHNVIGILSLPFHIIFAITGALLCLTLVMLVAFNTAIFDGKLMPAFERMTSALPATQDKGGTAAMLSPAELGARARQAALAAGAASFEPDYMRYVHYGRQGAAAEVRGTSTKTLGEYGMVSLDATDGHVLGMQLTGARDTNHATYSAIFGLHFGSFGGLSLRWLYFVLGLAGAFLFYSGNLLYIESRRKRRQADQPLKVRAMATATVGVCIGACFAISTTFLANLLGPLWGVSPTAIVQPVCFTAFSAAILWTFWRLPARAAVELLWATAFVSVAVGVLDATIHGDRLLRTLGEGRFAVLGVDLVAIAMGAGFAWLGFATRRRAVEGDPCSVWSSRRAGSEQPARELREA</sequence>